<dbReference type="Proteomes" id="UP000295727">
    <property type="component" value="Plasmid unnamed1"/>
</dbReference>
<dbReference type="InterPro" id="IPR036844">
    <property type="entry name" value="Hint_dom_sf"/>
</dbReference>
<accession>A0A4P7D6H5</accession>
<protein>
    <submittedName>
        <fullName evidence="1">Uncharacterized protein</fullName>
    </submittedName>
</protein>
<evidence type="ECO:0000313" key="1">
    <source>
        <dbReference type="EMBL" id="QBR04366.1"/>
    </source>
</evidence>
<reference evidence="1 2" key="1">
    <citation type="submission" date="2019-03" db="EMBL/GenBank/DDBJ databases">
        <title>Paraburkholderia sp. 7MH5, isolated from subtropical forest soil.</title>
        <authorList>
            <person name="Gao Z.-H."/>
            <person name="Qiu L.-H."/>
        </authorList>
    </citation>
    <scope>NUCLEOTIDE SEQUENCE [LARGE SCALE GENOMIC DNA]</scope>
    <source>
        <strain evidence="1 2">7MH5</strain>
        <plasmid evidence="1 2">unnamed1</plasmid>
    </source>
</reference>
<dbReference type="Gene3D" id="2.170.16.10">
    <property type="entry name" value="Hedgehog/Intein (Hint) domain"/>
    <property type="match status" value="1"/>
</dbReference>
<dbReference type="EMBL" id="CP038152">
    <property type="protein sequence ID" value="QBR04366.1"/>
    <property type="molecule type" value="Genomic_DNA"/>
</dbReference>
<proteinExistence type="predicted"/>
<dbReference type="AlphaFoldDB" id="A0A4P7D6H5"/>
<dbReference type="GeneID" id="39649815"/>
<name>A0A4P7D6H5_9BURK</name>
<gene>
    <name evidence="1" type="ORF">E1956_45585</name>
</gene>
<dbReference type="KEGG" id="ppai:E1956_45585"/>
<evidence type="ECO:0000313" key="2">
    <source>
        <dbReference type="Proteomes" id="UP000295727"/>
    </source>
</evidence>
<dbReference type="OrthoDB" id="7355177at2"/>
<keyword evidence="1" id="KW-0614">Plasmid</keyword>
<dbReference type="RefSeq" id="WP_134760680.1">
    <property type="nucleotide sequence ID" value="NZ_CP038152.1"/>
</dbReference>
<sequence>MDGLPLACTTAVPGGSSSMPTLQVNWGEVNKLAAALPAEGANPIGGRARAIYVNRIKGATPGNHSQLIGTGPSYRSIFFANYVDDAEAGNLQRFVNLADDFWRRLSVAALCQQMHAVTSSLRPQLLIDNINRDIDAFNADLRARGARWYAHIAAVTDGVIKDALAALSRTPADLASAKADYIRGLTSDAWINMKRAQDASGNWSDRDWELFHHWIKLAALGASDTEIDATISTTVGKGLPVPESLKAGNWLRWSNWMPQRIGGGDLSDATGAMLKEICRVYPGARWPSCLREANSFEFTANGQPGTGYRRAPGGSCFAPGAMVVLTDGTLKPIESVQVGDEVRTPRGTRRVMLCAAPMRSGRPLFRFAGVDFAFTASQPFLIHSTNAGTAGEYAAVNPERLAASVPSFNQFGIRGLERESTPDLVCHEGEGIHRPDQPRAIEPAPLEGVDTLYDLVLEPDEEGRSEYFVGDRNSQFLVSSELPRFLSAPATTAATLHVLKECASEVLALLALVPDPAVHDLLALALESLAHDLLPAAAASSPSPRAANSTGVLQLARGTSADLTTAVCAFTTRFAAANTLGYDQRMAAFLDLFLSTFAQQFHAAIRQGWRRFELAPEDEDAVLAVSIHGLELFGSVHAPALSDAVLSLTLECGARTIGQTLPVDVAASTTGFLYAGDGAAYFRGWRQAVDATPPARLRVTLQRRSDGQKADCSSDVHSPFPGSSGFVSLCAPVLAGDGRPVGRVCLDVRCVAEPVRAQEEAARAAWTQADEAAFAERLAHGAAAHVVERFKIAVLNFQGMAATAAAQNVRLEAVSLEGR</sequence>
<dbReference type="SUPFAM" id="SSF51294">
    <property type="entry name" value="Hedgehog/intein (Hint) domain"/>
    <property type="match status" value="1"/>
</dbReference>
<keyword evidence="2" id="KW-1185">Reference proteome</keyword>
<organism evidence="1 2">
    <name type="scientific">Paraburkholderia pallida</name>
    <dbReference type="NCBI Taxonomy" id="2547399"/>
    <lineage>
        <taxon>Bacteria</taxon>
        <taxon>Pseudomonadati</taxon>
        <taxon>Pseudomonadota</taxon>
        <taxon>Betaproteobacteria</taxon>
        <taxon>Burkholderiales</taxon>
        <taxon>Burkholderiaceae</taxon>
        <taxon>Paraburkholderia</taxon>
    </lineage>
</organism>
<geneLocation type="plasmid" evidence="1 2">
    <name>unnamed1</name>
</geneLocation>